<feature type="transmembrane region" description="Helical" evidence="1">
    <location>
        <begin position="141"/>
        <end position="163"/>
    </location>
</feature>
<comment type="caution">
    <text evidence="3">The sequence shown here is derived from an EMBL/GenBank/DDBJ whole genome shotgun (WGS) entry which is preliminary data.</text>
</comment>
<protein>
    <recommendedName>
        <fullName evidence="2">MHYT domain-containing protein</fullName>
    </recommendedName>
</protein>
<evidence type="ECO:0000313" key="3">
    <source>
        <dbReference type="EMBL" id="GGC66106.1"/>
    </source>
</evidence>
<proteinExistence type="predicted"/>
<evidence type="ECO:0000313" key="4">
    <source>
        <dbReference type="Proteomes" id="UP000602004"/>
    </source>
</evidence>
<dbReference type="InterPro" id="IPR005330">
    <property type="entry name" value="MHYT_dom"/>
</dbReference>
<dbReference type="Proteomes" id="UP000602004">
    <property type="component" value="Unassembled WGS sequence"/>
</dbReference>
<feature type="transmembrane region" description="Helical" evidence="1">
    <location>
        <begin position="6"/>
        <end position="29"/>
    </location>
</feature>
<dbReference type="PANTHER" id="PTHR35152:SF1">
    <property type="entry name" value="DOMAIN SIGNALLING PROTEIN, PUTATIVE (AFU_ORTHOLOGUE AFUA_5G11310)-RELATED"/>
    <property type="match status" value="1"/>
</dbReference>
<evidence type="ECO:0000256" key="1">
    <source>
        <dbReference type="PROSITE-ProRule" id="PRU00244"/>
    </source>
</evidence>
<reference evidence="4" key="1">
    <citation type="journal article" date="2019" name="Int. J. Syst. Evol. Microbiol.">
        <title>The Global Catalogue of Microorganisms (GCM) 10K type strain sequencing project: providing services to taxonomists for standard genome sequencing and annotation.</title>
        <authorList>
            <consortium name="The Broad Institute Genomics Platform"/>
            <consortium name="The Broad Institute Genome Sequencing Center for Infectious Disease"/>
            <person name="Wu L."/>
            <person name="Ma J."/>
        </authorList>
    </citation>
    <scope>NUCLEOTIDE SEQUENCE [LARGE SCALE GENOMIC DNA]</scope>
    <source>
        <strain evidence="4">CGMCC 1.15103</strain>
    </source>
</reference>
<feature type="transmembrane region" description="Helical" evidence="1">
    <location>
        <begin position="41"/>
        <end position="64"/>
    </location>
</feature>
<organism evidence="3 4">
    <name type="scientific">Paraburkholderia caffeinilytica</name>
    <dbReference type="NCBI Taxonomy" id="1761016"/>
    <lineage>
        <taxon>Bacteria</taxon>
        <taxon>Pseudomonadati</taxon>
        <taxon>Pseudomonadota</taxon>
        <taxon>Betaproteobacteria</taxon>
        <taxon>Burkholderiales</taxon>
        <taxon>Burkholderiaceae</taxon>
        <taxon>Paraburkholderia</taxon>
    </lineage>
</organism>
<keyword evidence="4" id="KW-1185">Reference proteome</keyword>
<keyword evidence="1" id="KW-0472">Membrane</keyword>
<keyword evidence="1" id="KW-0812">Transmembrane</keyword>
<sequence length="266" mass="28414">MQSNYNLALVAISVVVATLASFTAIDLADRLSILAYARARHLWLAAGALAMGVGIWSMHFIGMLSFSLSIPIGYDSGVTCYSLIIAILVSWFALHVVTRERLKLLHLLAGGVLMGLGISSMHYMGMAAMLMNPAIQYEPTLFAGSIVIAIVASTAALWVAHTLRGADQSHVMPKRIGAACVMGIAIAGMHYTGMAAANFPVGSVCGAANGVKPQWLAAAVIPFAFAILIVTLFLSRLDARVEFLANSIARLNDQIDRRRGPTHWSF</sequence>
<dbReference type="PANTHER" id="PTHR35152">
    <property type="entry name" value="DOMAIN SIGNALLING PROTEIN, PUTATIVE (AFU_ORTHOLOGUE AFUA_5G11310)-RELATED"/>
    <property type="match status" value="1"/>
</dbReference>
<dbReference type="Pfam" id="PF03707">
    <property type="entry name" value="MHYT"/>
    <property type="match status" value="3"/>
</dbReference>
<gene>
    <name evidence="3" type="ORF">GCM10011400_62620</name>
</gene>
<evidence type="ECO:0000259" key="2">
    <source>
        <dbReference type="PROSITE" id="PS50924"/>
    </source>
</evidence>
<dbReference type="EMBL" id="BMHL01000016">
    <property type="protein sequence ID" value="GGC66106.1"/>
    <property type="molecule type" value="Genomic_DNA"/>
</dbReference>
<accession>A0ABQ1NBD6</accession>
<name>A0ABQ1NBD6_9BURK</name>
<feature type="transmembrane region" description="Helical" evidence="1">
    <location>
        <begin position="175"/>
        <end position="194"/>
    </location>
</feature>
<keyword evidence="1" id="KW-1133">Transmembrane helix</keyword>
<feature type="domain" description="MHYT" evidence="2">
    <location>
        <begin position="5"/>
        <end position="200"/>
    </location>
</feature>
<feature type="transmembrane region" description="Helical" evidence="1">
    <location>
        <begin position="104"/>
        <end position="129"/>
    </location>
</feature>
<dbReference type="PROSITE" id="PS50924">
    <property type="entry name" value="MHYT"/>
    <property type="match status" value="1"/>
</dbReference>
<feature type="transmembrane region" description="Helical" evidence="1">
    <location>
        <begin position="214"/>
        <end position="234"/>
    </location>
</feature>
<feature type="transmembrane region" description="Helical" evidence="1">
    <location>
        <begin position="76"/>
        <end position="97"/>
    </location>
</feature>